<dbReference type="SUPFAM" id="SSF102198">
    <property type="entry name" value="Putative cyclase"/>
    <property type="match status" value="1"/>
</dbReference>
<dbReference type="PANTHER" id="PTHR43564">
    <property type="entry name" value="KYNURENINE FORMAMIDASE-LIKE PROTEIN"/>
    <property type="match status" value="1"/>
</dbReference>
<gene>
    <name evidence="3" type="ORF">Pcinc_028124</name>
</gene>
<feature type="signal peptide" evidence="2">
    <location>
        <begin position="1"/>
        <end position="22"/>
    </location>
</feature>
<dbReference type="InterPro" id="IPR007325">
    <property type="entry name" value="KFase/CYL"/>
</dbReference>
<evidence type="ECO:0000313" key="3">
    <source>
        <dbReference type="EMBL" id="KAK3866343.1"/>
    </source>
</evidence>
<proteinExistence type="inferred from homology"/>
<sequence length="299" mass="32395">MDTHARFSLVLSTVMVILQARAVDMVVTRTLDIGYTLSEESANWPTNRAIEITSTMKGLTPEGFWLEANEICMAEHSSTHLDAPSHFSEGAWSVDRIPLNHLMAPGVVMDIQEKAANDSLAELTAEDVMAWLDKHGPLPDRAIVLVRTGWASRYYNKTAYFGTDTKDTSKLVFPGINVGAARIFSGYEEKYGRRVVGVGLDTPSQDNGASTHYPTHVELGAAGIYGLENLADMSELPTTGFKLMVMPMNIKGGSGAPARVIAIIPDPDGDLSSGPPTPPLGRLLYLIPCLTLLVTLLRP</sequence>
<dbReference type="AlphaFoldDB" id="A0AAE1F4B0"/>
<dbReference type="Gene3D" id="3.50.30.50">
    <property type="entry name" value="Putative cyclase"/>
    <property type="match status" value="1"/>
</dbReference>
<comment type="caution">
    <text evidence="3">The sequence shown here is derived from an EMBL/GenBank/DDBJ whole genome shotgun (WGS) entry which is preliminary data.</text>
</comment>
<dbReference type="GO" id="GO:0019441">
    <property type="term" value="P:L-tryptophan catabolic process to kynurenine"/>
    <property type="evidence" value="ECO:0007669"/>
    <property type="project" value="InterPro"/>
</dbReference>
<accession>A0AAE1F4B0</accession>
<comment type="similarity">
    <text evidence="1">Belongs to the Cyclase 1 superfamily.</text>
</comment>
<reference evidence="3" key="1">
    <citation type="submission" date="2023-10" db="EMBL/GenBank/DDBJ databases">
        <title>Genome assemblies of two species of porcelain crab, Petrolisthes cinctipes and Petrolisthes manimaculis (Anomura: Porcellanidae).</title>
        <authorList>
            <person name="Angst P."/>
        </authorList>
    </citation>
    <scope>NUCLEOTIDE SEQUENCE</scope>
    <source>
        <strain evidence="3">PB745_01</strain>
        <tissue evidence="3">Gill</tissue>
    </source>
</reference>
<keyword evidence="2" id="KW-0732">Signal</keyword>
<keyword evidence="4" id="KW-1185">Reference proteome</keyword>
<evidence type="ECO:0000256" key="1">
    <source>
        <dbReference type="ARBA" id="ARBA00007865"/>
    </source>
</evidence>
<protein>
    <recommendedName>
        <fullName evidence="5">Cyclase</fullName>
    </recommendedName>
</protein>
<dbReference type="EMBL" id="JAWQEG010003414">
    <property type="protein sequence ID" value="KAK3866343.1"/>
    <property type="molecule type" value="Genomic_DNA"/>
</dbReference>
<dbReference type="PANTHER" id="PTHR43564:SF2">
    <property type="entry name" value="BLR6059 PROTEIN"/>
    <property type="match status" value="1"/>
</dbReference>
<evidence type="ECO:0000313" key="4">
    <source>
        <dbReference type="Proteomes" id="UP001286313"/>
    </source>
</evidence>
<dbReference type="InterPro" id="IPR037175">
    <property type="entry name" value="KFase_sf"/>
</dbReference>
<organism evidence="3 4">
    <name type="scientific">Petrolisthes cinctipes</name>
    <name type="common">Flat porcelain crab</name>
    <dbReference type="NCBI Taxonomy" id="88211"/>
    <lineage>
        <taxon>Eukaryota</taxon>
        <taxon>Metazoa</taxon>
        <taxon>Ecdysozoa</taxon>
        <taxon>Arthropoda</taxon>
        <taxon>Crustacea</taxon>
        <taxon>Multicrustacea</taxon>
        <taxon>Malacostraca</taxon>
        <taxon>Eumalacostraca</taxon>
        <taxon>Eucarida</taxon>
        <taxon>Decapoda</taxon>
        <taxon>Pleocyemata</taxon>
        <taxon>Anomura</taxon>
        <taxon>Galatheoidea</taxon>
        <taxon>Porcellanidae</taxon>
        <taxon>Petrolisthes</taxon>
    </lineage>
</organism>
<evidence type="ECO:0008006" key="5">
    <source>
        <dbReference type="Google" id="ProtNLM"/>
    </source>
</evidence>
<name>A0AAE1F4B0_PETCI</name>
<dbReference type="Proteomes" id="UP001286313">
    <property type="component" value="Unassembled WGS sequence"/>
</dbReference>
<evidence type="ECO:0000256" key="2">
    <source>
        <dbReference type="SAM" id="SignalP"/>
    </source>
</evidence>
<feature type="chain" id="PRO_5042130334" description="Cyclase" evidence="2">
    <location>
        <begin position="23"/>
        <end position="299"/>
    </location>
</feature>
<dbReference type="Pfam" id="PF04199">
    <property type="entry name" value="Cyclase"/>
    <property type="match status" value="1"/>
</dbReference>
<dbReference type="GO" id="GO:0004061">
    <property type="term" value="F:arylformamidase activity"/>
    <property type="evidence" value="ECO:0007669"/>
    <property type="project" value="InterPro"/>
</dbReference>